<evidence type="ECO:0000313" key="1">
    <source>
        <dbReference type="EMBL" id="DAD74664.1"/>
    </source>
</evidence>
<sequence>MVVDSYVYVCYNVHIVSYKLVENGVKKYEKTR</sequence>
<accession>A0A8S5LXN7</accession>
<name>A0A8S5LXN7_9CAUD</name>
<protein>
    <submittedName>
        <fullName evidence="1">Uncharacterized protein</fullName>
    </submittedName>
</protein>
<reference evidence="1" key="1">
    <citation type="journal article" date="2021" name="Proc. Natl. Acad. Sci. U.S.A.">
        <title>A Catalog of Tens of Thousands of Viruses from Human Metagenomes Reveals Hidden Associations with Chronic Diseases.</title>
        <authorList>
            <person name="Tisza M.J."/>
            <person name="Buck C.B."/>
        </authorList>
    </citation>
    <scope>NUCLEOTIDE SEQUENCE</scope>
    <source>
        <strain evidence="1">CtZgq1</strain>
    </source>
</reference>
<organism evidence="1">
    <name type="scientific">Myoviridae sp. ctZgq1</name>
    <dbReference type="NCBI Taxonomy" id="2826666"/>
    <lineage>
        <taxon>Viruses</taxon>
        <taxon>Duplodnaviria</taxon>
        <taxon>Heunggongvirae</taxon>
        <taxon>Uroviricota</taxon>
        <taxon>Caudoviricetes</taxon>
    </lineage>
</organism>
<dbReference type="EMBL" id="BK014762">
    <property type="protein sequence ID" value="DAD74664.1"/>
    <property type="molecule type" value="Genomic_DNA"/>
</dbReference>
<proteinExistence type="predicted"/>